<evidence type="ECO:0000313" key="2">
    <source>
        <dbReference type="Proteomes" id="UP000095256"/>
    </source>
</evidence>
<sequence length="59" mass="6535">MKNSSLTNANGVPIKSYAKFEFVGTNNLGEITTYHVESGKTFWKMMNNGSNIPVINPIE</sequence>
<protein>
    <submittedName>
        <fullName evidence="1">Uncharacterized protein</fullName>
    </submittedName>
</protein>
<dbReference type="RefSeq" id="WP_069699905.1">
    <property type="nucleotide sequence ID" value="NZ_JAGGMA010000064.1"/>
</dbReference>
<proteinExistence type="predicted"/>
<comment type="caution">
    <text evidence="1">The sequence shown here is derived from an EMBL/GenBank/DDBJ whole genome shotgun (WGS) entry which is preliminary data.</text>
</comment>
<dbReference type="AlphaFoldDB" id="A0A1E5KTA9"/>
<dbReference type="Proteomes" id="UP000095256">
    <property type="component" value="Unassembled WGS sequence"/>
</dbReference>
<gene>
    <name evidence="1" type="ORF">BCR26_17595</name>
</gene>
<keyword evidence="2" id="KW-1185">Reference proteome</keyword>
<name>A0A1E5KTA9_9ENTE</name>
<accession>A0A1E5KTA9</accession>
<organism evidence="1 2">
    <name type="scientific">Enterococcus rivorum</name>
    <dbReference type="NCBI Taxonomy" id="762845"/>
    <lineage>
        <taxon>Bacteria</taxon>
        <taxon>Bacillati</taxon>
        <taxon>Bacillota</taxon>
        <taxon>Bacilli</taxon>
        <taxon>Lactobacillales</taxon>
        <taxon>Enterococcaceae</taxon>
        <taxon>Enterococcus</taxon>
    </lineage>
</organism>
<dbReference type="STRING" id="762845.BCR26_17595"/>
<reference evidence="1 2" key="1">
    <citation type="submission" date="2016-09" db="EMBL/GenBank/DDBJ databases">
        <authorList>
            <person name="Capua I."/>
            <person name="De Benedictis P."/>
            <person name="Joannis T."/>
            <person name="Lombin L.H."/>
            <person name="Cattoli G."/>
        </authorList>
    </citation>
    <scope>NUCLEOTIDE SEQUENCE [LARGE SCALE GENOMIC DNA]</scope>
    <source>
        <strain evidence="1 2">LMG 25899</strain>
    </source>
</reference>
<evidence type="ECO:0000313" key="1">
    <source>
        <dbReference type="EMBL" id="OEH81117.1"/>
    </source>
</evidence>
<dbReference type="EMBL" id="MIEK01000060">
    <property type="protein sequence ID" value="OEH81117.1"/>
    <property type="molecule type" value="Genomic_DNA"/>
</dbReference>